<dbReference type="GO" id="GO:0022857">
    <property type="term" value="F:transmembrane transporter activity"/>
    <property type="evidence" value="ECO:0007669"/>
    <property type="project" value="InterPro"/>
</dbReference>
<feature type="transmembrane region" description="Helical" evidence="6">
    <location>
        <begin position="309"/>
        <end position="332"/>
    </location>
</feature>
<dbReference type="InterPro" id="IPR011701">
    <property type="entry name" value="MFS"/>
</dbReference>
<accession>A0A4Q2M3M1</accession>
<keyword evidence="4 6" id="KW-1133">Transmembrane helix</keyword>
<evidence type="ECO:0000256" key="6">
    <source>
        <dbReference type="SAM" id="Phobius"/>
    </source>
</evidence>
<name>A0A4Q2M3M1_9MICO</name>
<dbReference type="Proteomes" id="UP000581087">
    <property type="component" value="Unassembled WGS sequence"/>
</dbReference>
<evidence type="ECO:0000259" key="7">
    <source>
        <dbReference type="PROSITE" id="PS50850"/>
    </source>
</evidence>
<dbReference type="InterPro" id="IPR020846">
    <property type="entry name" value="MFS_dom"/>
</dbReference>
<feature type="domain" description="Major facilitator superfamily (MFS) profile" evidence="7">
    <location>
        <begin position="9"/>
        <end position="413"/>
    </location>
</feature>
<evidence type="ECO:0000256" key="5">
    <source>
        <dbReference type="ARBA" id="ARBA00023136"/>
    </source>
</evidence>
<dbReference type="CDD" id="cd06174">
    <property type="entry name" value="MFS"/>
    <property type="match status" value="1"/>
</dbReference>
<comment type="caution">
    <text evidence="9">The sequence shown here is derived from an EMBL/GenBank/DDBJ whole genome shotgun (WGS) entry which is preliminary data.</text>
</comment>
<feature type="transmembrane region" description="Helical" evidence="6">
    <location>
        <begin position="217"/>
        <end position="245"/>
    </location>
</feature>
<dbReference type="InterPro" id="IPR036259">
    <property type="entry name" value="MFS_trans_sf"/>
</dbReference>
<comment type="subcellular location">
    <subcellularLocation>
        <location evidence="1">Cell membrane</location>
        <topology evidence="1">Multi-pass membrane protein</topology>
    </subcellularLocation>
</comment>
<evidence type="ECO:0000313" key="10">
    <source>
        <dbReference type="Proteomes" id="UP000292686"/>
    </source>
</evidence>
<dbReference type="PANTHER" id="PTHR43124:SF3">
    <property type="entry name" value="CHLORAMPHENICOL EFFLUX PUMP RV0191"/>
    <property type="match status" value="1"/>
</dbReference>
<protein>
    <submittedName>
        <fullName evidence="9">MFS transporter</fullName>
    </submittedName>
    <submittedName>
        <fullName evidence="8">Sugar phosphate permease</fullName>
    </submittedName>
</protein>
<dbReference type="EMBL" id="JACCBI010000001">
    <property type="protein sequence ID" value="NYD66090.1"/>
    <property type="molecule type" value="Genomic_DNA"/>
</dbReference>
<dbReference type="EMBL" id="SDPM01000004">
    <property type="protein sequence ID" value="RXZ86439.1"/>
    <property type="molecule type" value="Genomic_DNA"/>
</dbReference>
<evidence type="ECO:0000256" key="3">
    <source>
        <dbReference type="ARBA" id="ARBA00022692"/>
    </source>
</evidence>
<feature type="transmembrane region" description="Helical" evidence="6">
    <location>
        <begin position="161"/>
        <end position="184"/>
    </location>
</feature>
<proteinExistence type="predicted"/>
<evidence type="ECO:0000256" key="2">
    <source>
        <dbReference type="ARBA" id="ARBA00022475"/>
    </source>
</evidence>
<dbReference type="AlphaFoldDB" id="A0A4Q2M3M1"/>
<dbReference type="Proteomes" id="UP000292686">
    <property type="component" value="Unassembled WGS sequence"/>
</dbReference>
<evidence type="ECO:0000256" key="1">
    <source>
        <dbReference type="ARBA" id="ARBA00004651"/>
    </source>
</evidence>
<dbReference type="PANTHER" id="PTHR43124">
    <property type="entry name" value="PURINE EFFLUX PUMP PBUE"/>
    <property type="match status" value="1"/>
</dbReference>
<evidence type="ECO:0000313" key="9">
    <source>
        <dbReference type="EMBL" id="RXZ86439.1"/>
    </source>
</evidence>
<dbReference type="Pfam" id="PF07690">
    <property type="entry name" value="MFS_1"/>
    <property type="match status" value="1"/>
</dbReference>
<feature type="transmembrane region" description="Helical" evidence="6">
    <location>
        <begin position="284"/>
        <end position="303"/>
    </location>
</feature>
<keyword evidence="2" id="KW-1003">Cell membrane</keyword>
<reference evidence="8 11" key="2">
    <citation type="submission" date="2020-07" db="EMBL/GenBank/DDBJ databases">
        <title>Sequencing the genomes of 1000 actinobacteria strains.</title>
        <authorList>
            <person name="Klenk H.-P."/>
        </authorList>
    </citation>
    <scope>NUCLEOTIDE SEQUENCE [LARGE SCALE GENOMIC DNA]</scope>
    <source>
        <strain evidence="8 11">DSM 23870</strain>
    </source>
</reference>
<dbReference type="Gene3D" id="1.20.1250.20">
    <property type="entry name" value="MFS general substrate transporter like domains"/>
    <property type="match status" value="1"/>
</dbReference>
<dbReference type="PROSITE" id="PS50850">
    <property type="entry name" value="MFS"/>
    <property type="match status" value="1"/>
</dbReference>
<organism evidence="9 10">
    <name type="scientific">Agromyces atrinae</name>
    <dbReference type="NCBI Taxonomy" id="592376"/>
    <lineage>
        <taxon>Bacteria</taxon>
        <taxon>Bacillati</taxon>
        <taxon>Actinomycetota</taxon>
        <taxon>Actinomycetes</taxon>
        <taxon>Micrococcales</taxon>
        <taxon>Microbacteriaceae</taxon>
        <taxon>Agromyces</taxon>
    </lineage>
</organism>
<feature type="transmembrane region" description="Helical" evidence="6">
    <location>
        <begin position="44"/>
        <end position="67"/>
    </location>
</feature>
<evidence type="ECO:0000313" key="11">
    <source>
        <dbReference type="Proteomes" id="UP000581087"/>
    </source>
</evidence>
<dbReference type="GO" id="GO:0005886">
    <property type="term" value="C:plasma membrane"/>
    <property type="evidence" value="ECO:0007669"/>
    <property type="project" value="UniProtKB-SubCell"/>
</dbReference>
<keyword evidence="10" id="KW-1185">Reference proteome</keyword>
<sequence>MNSRRARVVIAVAAFAYVIAVLQRTSLGVAGVAAADRFQVSAALLSTLAVVQLAVYAGMQIPVGVLIDRLGPRVLMLSGLFVMIVGQTTLALSTEIGWAIAGRVLVGAGDATIFVSMMRLVASWFSGRIVPQLSQWVGNTGQLGQLLSAVPLAFVLREFGWSAAFLSAASLALLAFALVFFVVADHPRGAPDERADVSWRDAMRELGRALKRPGTRLGFWAHFVTQSSGTVFALFWGFPFLVYAVGLSEQVAAWLLVLLTGSGLVIGPVLGVLTARYPNRRSNVVLGIVAAMGVAWAVVLLWPGVPPTWLLAALIIVIGVGGPGSMIGFDYARTFNPARSLGSANGIVNVGGFSASFLIMLLVGIILDALDHARVATGLESNLYALDSFRVALSVQFVVVGAGVVGLLIARRRTRAAVLEQEGIAVAPLWVAVVRAWKGRNGR</sequence>
<feature type="transmembrane region" description="Helical" evidence="6">
    <location>
        <begin position="251"/>
        <end position="272"/>
    </location>
</feature>
<feature type="transmembrane region" description="Helical" evidence="6">
    <location>
        <begin position="344"/>
        <end position="369"/>
    </location>
</feature>
<keyword evidence="5 6" id="KW-0472">Membrane</keyword>
<dbReference type="RefSeq" id="WP_129174087.1">
    <property type="nucleotide sequence ID" value="NZ_JACCBI010000001.1"/>
</dbReference>
<reference evidence="9 10" key="1">
    <citation type="submission" date="2019-01" db="EMBL/GenBank/DDBJ databases">
        <title>Agromyces.</title>
        <authorList>
            <person name="Li J."/>
        </authorList>
    </citation>
    <scope>NUCLEOTIDE SEQUENCE [LARGE SCALE GENOMIC DNA]</scope>
    <source>
        <strain evidence="9 10">DSM 23870</strain>
    </source>
</reference>
<keyword evidence="3 6" id="KW-0812">Transmembrane</keyword>
<gene>
    <name evidence="8" type="ORF">BJ972_000609</name>
    <name evidence="9" type="ORF">ESP50_08495</name>
</gene>
<dbReference type="OrthoDB" id="4332123at2"/>
<feature type="transmembrane region" description="Helical" evidence="6">
    <location>
        <begin position="74"/>
        <end position="92"/>
    </location>
</feature>
<evidence type="ECO:0000313" key="8">
    <source>
        <dbReference type="EMBL" id="NYD66090.1"/>
    </source>
</evidence>
<dbReference type="InterPro" id="IPR050189">
    <property type="entry name" value="MFS_Efflux_Transporters"/>
</dbReference>
<evidence type="ECO:0000256" key="4">
    <source>
        <dbReference type="ARBA" id="ARBA00022989"/>
    </source>
</evidence>
<dbReference type="SUPFAM" id="SSF103473">
    <property type="entry name" value="MFS general substrate transporter"/>
    <property type="match status" value="1"/>
</dbReference>
<feature type="transmembrane region" description="Helical" evidence="6">
    <location>
        <begin position="389"/>
        <end position="410"/>
    </location>
</feature>